<dbReference type="PANTHER" id="PTHR42852:SF6">
    <property type="entry name" value="THIOL:DISULFIDE INTERCHANGE PROTEIN DSBE"/>
    <property type="match status" value="1"/>
</dbReference>
<feature type="domain" description="Thioredoxin" evidence="7">
    <location>
        <begin position="47"/>
        <end position="196"/>
    </location>
</feature>
<keyword evidence="6" id="KW-0472">Membrane</keyword>
<evidence type="ECO:0000256" key="4">
    <source>
        <dbReference type="ARBA" id="ARBA00023157"/>
    </source>
</evidence>
<comment type="similarity">
    <text evidence="2">Belongs to the thioredoxin family. DsbE subfamily.</text>
</comment>
<dbReference type="InterPro" id="IPR013740">
    <property type="entry name" value="Redoxin"/>
</dbReference>
<keyword evidence="4" id="KW-1015">Disulfide bond</keyword>
<dbReference type="OrthoDB" id="9799347at2"/>
<dbReference type="RefSeq" id="WP_105861135.1">
    <property type="nucleotide sequence ID" value="NZ_PUEJ01000002.1"/>
</dbReference>
<dbReference type="GO" id="GO:0030288">
    <property type="term" value="C:outer membrane-bounded periplasmic space"/>
    <property type="evidence" value="ECO:0007669"/>
    <property type="project" value="InterPro"/>
</dbReference>
<dbReference type="InterPro" id="IPR017937">
    <property type="entry name" value="Thioredoxin_CS"/>
</dbReference>
<dbReference type="CDD" id="cd03010">
    <property type="entry name" value="TlpA_like_DsbE"/>
    <property type="match status" value="1"/>
</dbReference>
<comment type="caution">
    <text evidence="8">The sequence shown here is derived from an EMBL/GenBank/DDBJ whole genome shotgun (WGS) entry which is preliminary data.</text>
</comment>
<keyword evidence="5" id="KW-0676">Redox-active center</keyword>
<evidence type="ECO:0000313" key="9">
    <source>
        <dbReference type="Proteomes" id="UP000237682"/>
    </source>
</evidence>
<comment type="subcellular location">
    <subcellularLocation>
        <location evidence="1">Cell envelope</location>
    </subcellularLocation>
</comment>
<accession>A0A2S9QHF7</accession>
<dbReference type="PROSITE" id="PS00194">
    <property type="entry name" value="THIOREDOXIN_1"/>
    <property type="match status" value="1"/>
</dbReference>
<proteinExistence type="inferred from homology"/>
<dbReference type="Gene3D" id="3.40.30.10">
    <property type="entry name" value="Glutaredoxin"/>
    <property type="match status" value="1"/>
</dbReference>
<dbReference type="InterPro" id="IPR004799">
    <property type="entry name" value="Periplasmic_diS_OxRdtase_DsbE"/>
</dbReference>
<dbReference type="PANTHER" id="PTHR42852">
    <property type="entry name" value="THIOL:DISULFIDE INTERCHANGE PROTEIN DSBE"/>
    <property type="match status" value="1"/>
</dbReference>
<evidence type="ECO:0000256" key="6">
    <source>
        <dbReference type="SAM" id="Phobius"/>
    </source>
</evidence>
<dbReference type="GO" id="GO:0017004">
    <property type="term" value="P:cytochrome complex assembly"/>
    <property type="evidence" value="ECO:0007669"/>
    <property type="project" value="UniProtKB-KW"/>
</dbReference>
<name>A0A2S9QHF7_9HYPH</name>
<keyword evidence="6" id="KW-0812">Transmembrane</keyword>
<keyword evidence="3" id="KW-0201">Cytochrome c-type biogenesis</keyword>
<protein>
    <submittedName>
        <fullName evidence="8">DsbE family thiol:disulfide interchange protein</fullName>
    </submittedName>
</protein>
<keyword evidence="6" id="KW-1133">Transmembrane helix</keyword>
<keyword evidence="9" id="KW-1185">Reference proteome</keyword>
<organism evidence="8 9">
    <name type="scientific">Labrys okinawensis</name>
    <dbReference type="NCBI Taxonomy" id="346911"/>
    <lineage>
        <taxon>Bacteria</taxon>
        <taxon>Pseudomonadati</taxon>
        <taxon>Pseudomonadota</taxon>
        <taxon>Alphaproteobacteria</taxon>
        <taxon>Hyphomicrobiales</taxon>
        <taxon>Xanthobacteraceae</taxon>
        <taxon>Labrys</taxon>
    </lineage>
</organism>
<evidence type="ECO:0000259" key="7">
    <source>
        <dbReference type="PROSITE" id="PS51352"/>
    </source>
</evidence>
<reference evidence="8 9" key="1">
    <citation type="submission" date="2018-02" db="EMBL/GenBank/DDBJ databases">
        <title>Whole genome sequencing of endophytic bacterium.</title>
        <authorList>
            <person name="Eedara R."/>
            <person name="Podile A.R."/>
        </authorList>
    </citation>
    <scope>NUCLEOTIDE SEQUENCE [LARGE SCALE GENOMIC DNA]</scope>
    <source>
        <strain evidence="8 9">RP1T</strain>
    </source>
</reference>
<dbReference type="SUPFAM" id="SSF52833">
    <property type="entry name" value="Thioredoxin-like"/>
    <property type="match status" value="1"/>
</dbReference>
<dbReference type="InterPro" id="IPR013766">
    <property type="entry name" value="Thioredoxin_domain"/>
</dbReference>
<dbReference type="EMBL" id="PUEJ01000002">
    <property type="protein sequence ID" value="PRH88789.1"/>
    <property type="molecule type" value="Genomic_DNA"/>
</dbReference>
<dbReference type="GO" id="GO:0015036">
    <property type="term" value="F:disulfide oxidoreductase activity"/>
    <property type="evidence" value="ECO:0007669"/>
    <property type="project" value="InterPro"/>
</dbReference>
<dbReference type="NCBIfam" id="TIGR00385">
    <property type="entry name" value="dsbE"/>
    <property type="match status" value="1"/>
</dbReference>
<evidence type="ECO:0000313" key="8">
    <source>
        <dbReference type="EMBL" id="PRH88789.1"/>
    </source>
</evidence>
<evidence type="ECO:0000256" key="5">
    <source>
        <dbReference type="ARBA" id="ARBA00023284"/>
    </source>
</evidence>
<evidence type="ECO:0000256" key="2">
    <source>
        <dbReference type="ARBA" id="ARBA00007758"/>
    </source>
</evidence>
<dbReference type="Pfam" id="PF08534">
    <property type="entry name" value="Redoxin"/>
    <property type="match status" value="1"/>
</dbReference>
<dbReference type="InterPro" id="IPR036249">
    <property type="entry name" value="Thioredoxin-like_sf"/>
</dbReference>
<dbReference type="InterPro" id="IPR050553">
    <property type="entry name" value="Thioredoxin_ResA/DsbE_sf"/>
</dbReference>
<feature type="transmembrane region" description="Helical" evidence="6">
    <location>
        <begin position="15"/>
        <end position="33"/>
    </location>
</feature>
<sequence length="197" mass="20774">MTDSPVLPPAPRRRALVFLPLIVFAALAGLFFYQLRAGGDPSALPSTLIGKPAPQMSLPPLAELVRDGKPLPGLATGDLKSGGVSVVNIFASWCGPCRDEHPVLMKLAGLGKGRLVAINYKDDPDNARRYLGTFGNPYAAVGVDVNGRSAIDWGVYGVPETFVVNGRGEIVDKIVGPLSEDSLKTRLLPAIEAASKS</sequence>
<dbReference type="Proteomes" id="UP000237682">
    <property type="component" value="Unassembled WGS sequence"/>
</dbReference>
<evidence type="ECO:0000256" key="1">
    <source>
        <dbReference type="ARBA" id="ARBA00004196"/>
    </source>
</evidence>
<gene>
    <name evidence="8" type="ORF">C5L14_06105</name>
</gene>
<evidence type="ECO:0000256" key="3">
    <source>
        <dbReference type="ARBA" id="ARBA00022748"/>
    </source>
</evidence>
<dbReference type="AlphaFoldDB" id="A0A2S9QHF7"/>
<dbReference type="PROSITE" id="PS51352">
    <property type="entry name" value="THIOREDOXIN_2"/>
    <property type="match status" value="1"/>
</dbReference>